<sequence>MMDNASRLADVMRRPGMYGIATVEHAMMFVGGFDAATELPGSSFPGSSLVVRNRRGSQPDMAWSGSLTDMAWWNTSRGSQRALTCWSFR</sequence>
<organism evidence="1 2">
    <name type="scientific">Amycolatopsis thermoflava</name>
    <dbReference type="NCBI Taxonomy" id="84480"/>
    <lineage>
        <taxon>Bacteria</taxon>
        <taxon>Bacillati</taxon>
        <taxon>Actinomycetota</taxon>
        <taxon>Actinomycetes</taxon>
        <taxon>Pseudonocardiales</taxon>
        <taxon>Pseudonocardiaceae</taxon>
        <taxon>Amycolatopsis</taxon>
        <taxon>Amycolatopsis methanolica group</taxon>
    </lineage>
</organism>
<comment type="caution">
    <text evidence="1">The sequence shown here is derived from an EMBL/GenBank/DDBJ whole genome shotgun (WGS) entry which is preliminary data.</text>
</comment>
<dbReference type="Proteomes" id="UP000274843">
    <property type="component" value="Unassembled WGS sequence"/>
</dbReference>
<keyword evidence="2" id="KW-1185">Reference proteome</keyword>
<dbReference type="AlphaFoldDB" id="A0A3N2GRH7"/>
<name>A0A3N2GRH7_9PSEU</name>
<gene>
    <name evidence="1" type="ORF">EDD35_0798</name>
</gene>
<dbReference type="EMBL" id="RKHY01000001">
    <property type="protein sequence ID" value="ROS38515.1"/>
    <property type="molecule type" value="Genomic_DNA"/>
</dbReference>
<evidence type="ECO:0000313" key="2">
    <source>
        <dbReference type="Proteomes" id="UP000274843"/>
    </source>
</evidence>
<reference evidence="1 2" key="1">
    <citation type="submission" date="2018-11" db="EMBL/GenBank/DDBJ databases">
        <title>Sequencing the genomes of 1000 actinobacteria strains.</title>
        <authorList>
            <person name="Klenk H.-P."/>
        </authorList>
    </citation>
    <scope>NUCLEOTIDE SEQUENCE [LARGE SCALE GENOMIC DNA]</scope>
    <source>
        <strain evidence="1 2">DSM 44348</strain>
    </source>
</reference>
<evidence type="ECO:0000313" key="1">
    <source>
        <dbReference type="EMBL" id="ROS38515.1"/>
    </source>
</evidence>
<protein>
    <submittedName>
        <fullName evidence="1">Uncharacterized protein</fullName>
    </submittedName>
</protein>
<accession>A0A3N2GRH7</accession>
<proteinExistence type="predicted"/>